<name>A0ACC2FU09_DALPE</name>
<evidence type="ECO:0000313" key="1">
    <source>
        <dbReference type="EMBL" id="KAJ7994797.1"/>
    </source>
</evidence>
<evidence type="ECO:0000313" key="2">
    <source>
        <dbReference type="Proteomes" id="UP001157502"/>
    </source>
</evidence>
<accession>A0ACC2FU09</accession>
<reference evidence="1" key="1">
    <citation type="submission" date="2021-05" db="EMBL/GenBank/DDBJ databases">
        <authorList>
            <person name="Pan Q."/>
            <person name="Jouanno E."/>
            <person name="Zahm M."/>
            <person name="Klopp C."/>
            <person name="Cabau C."/>
            <person name="Louis A."/>
            <person name="Berthelot C."/>
            <person name="Parey E."/>
            <person name="Roest Crollius H."/>
            <person name="Montfort J."/>
            <person name="Robinson-Rechavi M."/>
            <person name="Bouchez O."/>
            <person name="Lampietro C."/>
            <person name="Lopez Roques C."/>
            <person name="Donnadieu C."/>
            <person name="Postlethwait J."/>
            <person name="Bobe J."/>
            <person name="Dillon D."/>
            <person name="Chandos A."/>
            <person name="von Hippel F."/>
            <person name="Guiguen Y."/>
        </authorList>
    </citation>
    <scope>NUCLEOTIDE SEQUENCE</scope>
    <source>
        <strain evidence="1">YG-Jan2019</strain>
    </source>
</reference>
<comment type="caution">
    <text evidence="1">The sequence shown here is derived from an EMBL/GenBank/DDBJ whole genome shotgun (WGS) entry which is preliminary data.</text>
</comment>
<dbReference type="EMBL" id="CM055749">
    <property type="protein sequence ID" value="KAJ7994797.1"/>
    <property type="molecule type" value="Genomic_DNA"/>
</dbReference>
<organism evidence="1 2">
    <name type="scientific">Dallia pectoralis</name>
    <name type="common">Alaska blackfish</name>
    <dbReference type="NCBI Taxonomy" id="75939"/>
    <lineage>
        <taxon>Eukaryota</taxon>
        <taxon>Metazoa</taxon>
        <taxon>Chordata</taxon>
        <taxon>Craniata</taxon>
        <taxon>Vertebrata</taxon>
        <taxon>Euteleostomi</taxon>
        <taxon>Actinopterygii</taxon>
        <taxon>Neopterygii</taxon>
        <taxon>Teleostei</taxon>
        <taxon>Protacanthopterygii</taxon>
        <taxon>Esociformes</taxon>
        <taxon>Umbridae</taxon>
        <taxon>Dallia</taxon>
    </lineage>
</organism>
<sequence length="579" mass="65205">MSSFVTGRRRKHDRKISTVKLMMVTHSRPLLVVFLQLLISCFPALGYVSDKFFYRDIFNGTGNGEIHYKGVKLHVASSQPSVFTLRGSNATLSCRYWYEPEVTSLRKVRVKWSWLSAVGGHETDVLVAIGNISRSYGDFKGRVHLQHHSPGDVSLVMTKLQLNDTGRYRCEVIDGVEDESATVDLELRGVVFPYQPPHGRYNLTYHEAQQVCMEQDSTLATFEQLFQAWEEGLDWCNAGWLADGTVQYPITQPRNPCGGLGLGPGLRSYGRRQRLLHRFDVFCISSSLQGKVFYLQHTHKLNFTEAQQACIVEGAQIAKVGQLYAAWKFLGLDRCDAGWLADGSVRYPITKPRRNCGPMEAGVRSFGFAPPHHRHGVYCYSAVVVFPYQPPHGRYNLTYHEAQQVCMEQDSTLATFEQLFQAWKEGLNWCNAGWLEDGTVQYPITKPRKPCGGLGVGPGIRSYGIRHRQLERYDAFCSSTPIRGKVLYLQPPHKLNLTEAREACLVEGAQIANVGQLYAAWRFMGLDRCDAGWLADGSVRFPIIKARRKCGPMEAGVHSLGFVPPHHTHGVYCYSEGMQ</sequence>
<keyword evidence="2" id="KW-1185">Reference proteome</keyword>
<proteinExistence type="predicted"/>
<dbReference type="Proteomes" id="UP001157502">
    <property type="component" value="Chromosome 22"/>
</dbReference>
<gene>
    <name evidence="1" type="ORF">DPEC_G00253190</name>
</gene>
<protein>
    <submittedName>
        <fullName evidence="1">Uncharacterized protein</fullName>
    </submittedName>
</protein>